<dbReference type="SUPFAM" id="SSF50249">
    <property type="entry name" value="Nucleic acid-binding proteins"/>
    <property type="match status" value="1"/>
</dbReference>
<reference evidence="3" key="1">
    <citation type="journal article" date="2014" name="Front. Microbiol.">
        <title>High frequency of phylogenetically diverse reductive dehalogenase-homologous genes in deep subseafloor sedimentary metagenomes.</title>
        <authorList>
            <person name="Kawai M."/>
            <person name="Futagami T."/>
            <person name="Toyoda A."/>
            <person name="Takaki Y."/>
            <person name="Nishi S."/>
            <person name="Hori S."/>
            <person name="Arai W."/>
            <person name="Tsubouchi T."/>
            <person name="Morono Y."/>
            <person name="Uchiyama I."/>
            <person name="Ito T."/>
            <person name="Fujiyama A."/>
            <person name="Inagaki F."/>
            <person name="Takami H."/>
        </authorList>
    </citation>
    <scope>NUCLEOTIDE SEQUENCE</scope>
    <source>
        <strain evidence="3">Expedition CK06-06</strain>
    </source>
</reference>
<feature type="domain" description="ChsH2 C-terminal OB-fold" evidence="1">
    <location>
        <begin position="78"/>
        <end position="144"/>
    </location>
</feature>
<proteinExistence type="predicted"/>
<dbReference type="Gene3D" id="6.10.30.10">
    <property type="match status" value="1"/>
</dbReference>
<evidence type="ECO:0000259" key="1">
    <source>
        <dbReference type="Pfam" id="PF01796"/>
    </source>
</evidence>
<protein>
    <submittedName>
        <fullName evidence="3">Uncharacterized protein</fullName>
    </submittedName>
</protein>
<comment type="caution">
    <text evidence="3">The sequence shown here is derived from an EMBL/GenBank/DDBJ whole genome shotgun (WGS) entry which is preliminary data.</text>
</comment>
<dbReference type="Pfam" id="PF01796">
    <property type="entry name" value="OB_ChsH2_C"/>
    <property type="match status" value="1"/>
</dbReference>
<feature type="domain" description="ChsH2 rubredoxin-like zinc ribbon" evidence="2">
    <location>
        <begin position="45"/>
        <end position="68"/>
    </location>
</feature>
<dbReference type="PANTHER" id="PTHR34075">
    <property type="entry name" value="BLR3430 PROTEIN"/>
    <property type="match status" value="1"/>
</dbReference>
<gene>
    <name evidence="3" type="ORF">S03H2_35217</name>
</gene>
<dbReference type="InterPro" id="IPR022002">
    <property type="entry name" value="ChsH2_Znr"/>
</dbReference>
<dbReference type="PANTHER" id="PTHR34075:SF4">
    <property type="entry name" value="DUF35 DOMAIN-CONTAINING PROTEIN"/>
    <property type="match status" value="1"/>
</dbReference>
<dbReference type="InterPro" id="IPR012340">
    <property type="entry name" value="NA-bd_OB-fold"/>
</dbReference>
<dbReference type="EMBL" id="BARU01021525">
    <property type="protein sequence ID" value="GAH60967.1"/>
    <property type="molecule type" value="Genomic_DNA"/>
</dbReference>
<evidence type="ECO:0000259" key="2">
    <source>
        <dbReference type="Pfam" id="PF12172"/>
    </source>
</evidence>
<dbReference type="InterPro" id="IPR052513">
    <property type="entry name" value="Thioester_dehydratase-like"/>
</dbReference>
<accession>X1GV14</accession>
<dbReference type="InterPro" id="IPR002878">
    <property type="entry name" value="ChsH2_C"/>
</dbReference>
<feature type="non-terminal residue" evidence="3">
    <location>
        <position position="1"/>
    </location>
</feature>
<dbReference type="Pfam" id="PF12172">
    <property type="entry name" value="zf-ChsH2"/>
    <property type="match status" value="1"/>
</dbReference>
<organism evidence="3">
    <name type="scientific">marine sediment metagenome</name>
    <dbReference type="NCBI Taxonomy" id="412755"/>
    <lineage>
        <taxon>unclassified sequences</taxon>
        <taxon>metagenomes</taxon>
        <taxon>ecological metagenomes</taxon>
    </lineage>
</organism>
<name>X1GV14_9ZZZZ</name>
<sequence>IIKKNEIKMSENKVIVANKGLVRADFNFWVGRYMDKFYDNLEKKKLIGNKCQKCGDVFVPPRKICGKCNIVIPLEENWVDLPDTGILKNYTITPYRVNDRTSRKAKPQVVGMVQIDGSNTAIIYRLLNIKPEEVKTGMKVKIEWSEKPKGDPSDIKGFVKI</sequence>
<evidence type="ECO:0000313" key="3">
    <source>
        <dbReference type="EMBL" id="GAH60967.1"/>
    </source>
</evidence>
<dbReference type="AlphaFoldDB" id="X1GV14"/>